<dbReference type="InterPro" id="IPR017850">
    <property type="entry name" value="Alkaline_phosphatase_core_sf"/>
</dbReference>
<dbReference type="InterPro" id="IPR002591">
    <property type="entry name" value="Phosphodiest/P_Trfase"/>
</dbReference>
<dbReference type="PANTHER" id="PTHR10151:SF120">
    <property type="entry name" value="BIS(5'-ADENOSYL)-TRIPHOSPHATASE"/>
    <property type="match status" value="1"/>
</dbReference>
<feature type="signal peptide" evidence="1">
    <location>
        <begin position="1"/>
        <end position="25"/>
    </location>
</feature>
<dbReference type="OrthoDB" id="9779418at2"/>
<dbReference type="RefSeq" id="WP_109895444.1">
    <property type="nucleotide sequence ID" value="NZ_CP029550.1"/>
</dbReference>
<name>A0A2U8WF78_9HYPH</name>
<dbReference type="Pfam" id="PF01663">
    <property type="entry name" value="Phosphodiest"/>
    <property type="match status" value="1"/>
</dbReference>
<dbReference type="AlphaFoldDB" id="A0A2U8WF78"/>
<dbReference type="SUPFAM" id="SSF53649">
    <property type="entry name" value="Alkaline phosphatase-like"/>
    <property type="match status" value="1"/>
</dbReference>
<evidence type="ECO:0008006" key="4">
    <source>
        <dbReference type="Google" id="ProtNLM"/>
    </source>
</evidence>
<proteinExistence type="predicted"/>
<gene>
    <name evidence="2" type="ORF">DK389_30595</name>
</gene>
<evidence type="ECO:0000313" key="2">
    <source>
        <dbReference type="EMBL" id="AWN44060.1"/>
    </source>
</evidence>
<evidence type="ECO:0000313" key="3">
    <source>
        <dbReference type="Proteomes" id="UP000245926"/>
    </source>
</evidence>
<dbReference type="EMBL" id="CP029550">
    <property type="protein sequence ID" value="AWN44060.1"/>
    <property type="molecule type" value="Genomic_DNA"/>
</dbReference>
<dbReference type="Gene3D" id="3.40.720.10">
    <property type="entry name" value="Alkaline Phosphatase, subunit A"/>
    <property type="match status" value="1"/>
</dbReference>
<keyword evidence="3" id="KW-1185">Reference proteome</keyword>
<dbReference type="PANTHER" id="PTHR10151">
    <property type="entry name" value="ECTONUCLEOTIDE PYROPHOSPHATASE/PHOSPHODIESTERASE"/>
    <property type="match status" value="1"/>
</dbReference>
<protein>
    <recommendedName>
        <fullName evidence="4">Phosphodiesterase</fullName>
    </recommendedName>
</protein>
<sequence>MRVRLTALLSALPLVLLGTTAELPAQQQDRVARRVIVFVWDGLRADDLTPEVTPNYFALVRSGTVFENHHSVYPTFTMMNSASIATGAYPGVHGFYGNVVYAPFAKGKNAKAAEIDFSAPAFIEDFGVVEAVRDAYQGKLTLVPTMLQAAQAKGLTTAAIGKFGAAFIQDYTRGGIILDEDAAIPLSFAKELQQAGYPLPQNSRNAYEASALTLTPDNGNPTAPIPIQRLNDGQTSNPLDRAGALSRRGFAYLTDVFVDYILPNKKPDLAIFWSREPDATSHAYGPGTYNSIDATKMNDEILGRVIRKLRQLGWEASTDIIITQDHNHSTVSGDI</sequence>
<dbReference type="GO" id="GO:0005773">
    <property type="term" value="C:vacuole"/>
    <property type="evidence" value="ECO:0007669"/>
    <property type="project" value="TreeGrafter"/>
</dbReference>
<dbReference type="KEGG" id="mets:DK389_30595"/>
<reference evidence="3" key="1">
    <citation type="submission" date="2018-05" db="EMBL/GenBank/DDBJ databases">
        <title>Complete Genome Sequence of Methylobacterium sp. 17SD2-17.</title>
        <authorList>
            <person name="Srinivasan S."/>
        </authorList>
    </citation>
    <scope>NUCLEOTIDE SEQUENCE [LARGE SCALE GENOMIC DNA]</scope>
    <source>
        <strain evidence="3">17SD2-17</strain>
    </source>
</reference>
<feature type="chain" id="PRO_5015970987" description="Phosphodiesterase" evidence="1">
    <location>
        <begin position="26"/>
        <end position="335"/>
    </location>
</feature>
<dbReference type="Proteomes" id="UP000245926">
    <property type="component" value="Chromosome"/>
</dbReference>
<keyword evidence="1" id="KW-0732">Signal</keyword>
<accession>A0A2U8WF78</accession>
<organism evidence="2 3">
    <name type="scientific">Methylobacterium durans</name>
    <dbReference type="NCBI Taxonomy" id="2202825"/>
    <lineage>
        <taxon>Bacteria</taxon>
        <taxon>Pseudomonadati</taxon>
        <taxon>Pseudomonadota</taxon>
        <taxon>Alphaproteobacteria</taxon>
        <taxon>Hyphomicrobiales</taxon>
        <taxon>Methylobacteriaceae</taxon>
        <taxon>Methylobacterium</taxon>
    </lineage>
</organism>
<evidence type="ECO:0000256" key="1">
    <source>
        <dbReference type="SAM" id="SignalP"/>
    </source>
</evidence>
<dbReference type="GO" id="GO:0016787">
    <property type="term" value="F:hydrolase activity"/>
    <property type="evidence" value="ECO:0007669"/>
    <property type="project" value="UniProtKB-ARBA"/>
</dbReference>